<dbReference type="InterPro" id="IPR027417">
    <property type="entry name" value="P-loop_NTPase"/>
</dbReference>
<dbReference type="InterPro" id="IPR016898">
    <property type="entry name" value="Polyphosphate_phosphotransfera"/>
</dbReference>
<evidence type="ECO:0000313" key="6">
    <source>
        <dbReference type="EMBL" id="MBB2197240.1"/>
    </source>
</evidence>
<dbReference type="Proteomes" id="UP000530320">
    <property type="component" value="Unassembled WGS sequence"/>
</dbReference>
<evidence type="ECO:0000256" key="3">
    <source>
        <dbReference type="ARBA" id="ARBA00022777"/>
    </source>
</evidence>
<dbReference type="GO" id="GO:0008976">
    <property type="term" value="F:polyphosphate kinase activity"/>
    <property type="evidence" value="ECO:0007669"/>
    <property type="project" value="UniProtKB-UniRule"/>
</dbReference>
<comment type="similarity">
    <text evidence="1 4">Belongs to the polyphosphate kinase 2 (PPK2) family. Class I subfamily.</text>
</comment>
<evidence type="ECO:0000259" key="5">
    <source>
        <dbReference type="Pfam" id="PF03976"/>
    </source>
</evidence>
<proteinExistence type="inferred from homology"/>
<dbReference type="EC" id="2.7.4.-" evidence="4"/>
<reference evidence="6 7" key="1">
    <citation type="submission" date="2020-04" db="EMBL/GenBank/DDBJ databases">
        <title>Description of novel Gluconacetobacter.</title>
        <authorList>
            <person name="Sombolestani A."/>
        </authorList>
    </citation>
    <scope>NUCLEOTIDE SEQUENCE [LARGE SCALE GENOMIC DNA]</scope>
    <source>
        <strain evidence="6 7">LMG 22058</strain>
    </source>
</reference>
<keyword evidence="3 4" id="KW-0418">Kinase</keyword>
<dbReference type="AlphaFoldDB" id="A0A7W4JYS9"/>
<dbReference type="PIRSF" id="PIRSF028756">
    <property type="entry name" value="PPK2_prd"/>
    <property type="match status" value="1"/>
</dbReference>
<dbReference type="GO" id="GO:0006793">
    <property type="term" value="P:phosphorus metabolic process"/>
    <property type="evidence" value="ECO:0007669"/>
    <property type="project" value="InterPro"/>
</dbReference>
<dbReference type="NCBIfam" id="TIGR03707">
    <property type="entry name" value="PPK2_P_aer"/>
    <property type="match status" value="1"/>
</dbReference>
<dbReference type="Gene3D" id="3.40.50.300">
    <property type="entry name" value="P-loop containing nucleotide triphosphate hydrolases"/>
    <property type="match status" value="1"/>
</dbReference>
<name>A0A7W4JYS9_9PROT</name>
<dbReference type="SUPFAM" id="SSF52540">
    <property type="entry name" value="P-loop containing nucleoside triphosphate hydrolases"/>
    <property type="match status" value="1"/>
</dbReference>
<protein>
    <recommendedName>
        <fullName evidence="4">ADP/GDP-polyphosphate phosphotransferase</fullName>
        <ecNumber evidence="4">2.7.4.-</ecNumber>
    </recommendedName>
    <alternativeName>
        <fullName evidence="4">Polyphosphate kinase PPK2</fullName>
    </alternativeName>
</protein>
<keyword evidence="2 4" id="KW-0808">Transferase</keyword>
<evidence type="ECO:0000256" key="1">
    <source>
        <dbReference type="ARBA" id="ARBA00009924"/>
    </source>
</evidence>
<gene>
    <name evidence="6" type="primary">ppk2</name>
    <name evidence="6" type="ORF">HLH44_07145</name>
</gene>
<dbReference type="Pfam" id="PF03976">
    <property type="entry name" value="PPK2"/>
    <property type="match status" value="1"/>
</dbReference>
<dbReference type="PANTHER" id="PTHR34383:SF1">
    <property type="entry name" value="ADP-POLYPHOSPHATE PHOSPHOTRANSFERASE"/>
    <property type="match status" value="1"/>
</dbReference>
<evidence type="ECO:0000256" key="4">
    <source>
        <dbReference type="RuleBase" id="RU369062"/>
    </source>
</evidence>
<evidence type="ECO:0000313" key="7">
    <source>
        <dbReference type="Proteomes" id="UP000530320"/>
    </source>
</evidence>
<accession>A0A7W4JYS9</accession>
<dbReference type="EMBL" id="JABEQP010000003">
    <property type="protein sequence ID" value="MBB2197240.1"/>
    <property type="molecule type" value="Genomic_DNA"/>
</dbReference>
<comment type="subunit">
    <text evidence="4">Homotetramer.</text>
</comment>
<comment type="caution">
    <text evidence="6">The sequence shown here is derived from an EMBL/GenBank/DDBJ whole genome shotgun (WGS) entry which is preliminary data.</text>
</comment>
<evidence type="ECO:0000256" key="2">
    <source>
        <dbReference type="ARBA" id="ARBA00022679"/>
    </source>
</evidence>
<dbReference type="InterPro" id="IPR022486">
    <property type="entry name" value="PPK2_PA0141"/>
</dbReference>
<comment type="function">
    <text evidence="4">Uses inorganic polyphosphate (polyP) as a donor to convert GDP to GTP or ADP to ATP.</text>
</comment>
<dbReference type="InterPro" id="IPR022488">
    <property type="entry name" value="PPK2-related"/>
</dbReference>
<organism evidence="6 7">
    <name type="scientific">Gluconacetobacter dulcium</name>
    <dbReference type="NCBI Taxonomy" id="2729096"/>
    <lineage>
        <taxon>Bacteria</taxon>
        <taxon>Pseudomonadati</taxon>
        <taxon>Pseudomonadota</taxon>
        <taxon>Alphaproteobacteria</taxon>
        <taxon>Acetobacterales</taxon>
        <taxon>Acetobacteraceae</taxon>
        <taxon>Gluconacetobacter</taxon>
    </lineage>
</organism>
<dbReference type="PANTHER" id="PTHR34383">
    <property type="entry name" value="POLYPHOSPHATE:AMP PHOSPHOTRANSFERASE-RELATED"/>
    <property type="match status" value="1"/>
</dbReference>
<feature type="domain" description="Polyphosphate kinase-2-related" evidence="5">
    <location>
        <begin position="53"/>
        <end position="271"/>
    </location>
</feature>
<sequence>MDDEDLNSLSAEERERVQMRREIIDDLDEEFELTLEEEAIGGKLDAADRAFRRVYFRELVRLQGELIKLQDWVKTTGHRLVVIFEGRDAAGKGGAIKRITQRLNPRLCRVAALPAPSDRERTQWYFQRYVAHLPAAGEIVLFDRSWYNRAGVERVMGFCTEDDYEEFFRSVPEFERMLVRSGIQIVKFWFSITDDEQEARFRARIEDPLKQWKLSPMDLESRRRWEDYTRVKETMLERSSIDEAPWWVVQAVDKKRARLNCIAHLLSLVPYGPVPKPDVVLPERVHHPDYERQPTPDAMIVPSRY</sequence>